<feature type="compositionally biased region" description="Low complexity" evidence="4">
    <location>
        <begin position="844"/>
        <end position="854"/>
    </location>
</feature>
<dbReference type="PANTHER" id="PTHR23110:SF81">
    <property type="entry name" value="BTB-PROTEIN-VII, ISOFORM F-RELATED"/>
    <property type="match status" value="1"/>
</dbReference>
<comment type="subcellular location">
    <subcellularLocation>
        <location evidence="1 3">Nucleus</location>
    </subcellularLocation>
</comment>
<feature type="compositionally biased region" description="Polar residues" evidence="4">
    <location>
        <begin position="174"/>
        <end position="190"/>
    </location>
</feature>
<dbReference type="CDD" id="cd18315">
    <property type="entry name" value="BTB_POZ_BAB-like"/>
    <property type="match status" value="1"/>
</dbReference>
<dbReference type="GO" id="GO:0006357">
    <property type="term" value="P:regulation of transcription by RNA polymerase II"/>
    <property type="evidence" value="ECO:0007669"/>
    <property type="project" value="TreeGrafter"/>
</dbReference>
<feature type="compositionally biased region" description="Low complexity" evidence="4">
    <location>
        <begin position="720"/>
        <end position="734"/>
    </location>
</feature>
<evidence type="ECO:0000256" key="1">
    <source>
        <dbReference type="ARBA" id="ARBA00004123"/>
    </source>
</evidence>
<dbReference type="InterPro" id="IPR011333">
    <property type="entry name" value="SKP1/BTB/POZ_sf"/>
</dbReference>
<dbReference type="Pfam" id="PF05225">
    <property type="entry name" value="HTH_psq"/>
    <property type="match status" value="1"/>
</dbReference>
<evidence type="ECO:0000313" key="7">
    <source>
        <dbReference type="EMBL" id="CAD7453845.1"/>
    </source>
</evidence>
<dbReference type="PROSITE" id="PS50960">
    <property type="entry name" value="HTH_PSQ"/>
    <property type="match status" value="1"/>
</dbReference>
<feature type="region of interest" description="Disordered" evidence="4">
    <location>
        <begin position="155"/>
        <end position="320"/>
    </location>
</feature>
<dbReference type="PANTHER" id="PTHR23110">
    <property type="entry name" value="BTB DOMAIN TRANSCRIPTION FACTOR"/>
    <property type="match status" value="1"/>
</dbReference>
<evidence type="ECO:0000256" key="2">
    <source>
        <dbReference type="ARBA" id="ARBA00023242"/>
    </source>
</evidence>
<name>A0A7R9FI13_9NEOP</name>
<feature type="region of interest" description="Disordered" evidence="4">
    <location>
        <begin position="472"/>
        <end position="517"/>
    </location>
</feature>
<dbReference type="PROSITE" id="PS50097">
    <property type="entry name" value="BTB"/>
    <property type="match status" value="1"/>
</dbReference>
<organism evidence="7">
    <name type="scientific">Timema tahoe</name>
    <dbReference type="NCBI Taxonomy" id="61484"/>
    <lineage>
        <taxon>Eukaryota</taxon>
        <taxon>Metazoa</taxon>
        <taxon>Ecdysozoa</taxon>
        <taxon>Arthropoda</taxon>
        <taxon>Hexapoda</taxon>
        <taxon>Insecta</taxon>
        <taxon>Pterygota</taxon>
        <taxon>Neoptera</taxon>
        <taxon>Polyneoptera</taxon>
        <taxon>Phasmatodea</taxon>
        <taxon>Timematodea</taxon>
        <taxon>Timematoidea</taxon>
        <taxon>Timematidae</taxon>
        <taxon>Timema</taxon>
    </lineage>
</organism>
<dbReference type="AlphaFoldDB" id="A0A7R9FI13"/>
<feature type="compositionally biased region" description="Low complexity" evidence="4">
    <location>
        <begin position="155"/>
        <end position="165"/>
    </location>
</feature>
<gene>
    <name evidence="7" type="ORF">TTEB3V08_LOCUS1962</name>
</gene>
<evidence type="ECO:0000259" key="6">
    <source>
        <dbReference type="PROSITE" id="PS50960"/>
    </source>
</evidence>
<feature type="compositionally biased region" description="Polar residues" evidence="4">
    <location>
        <begin position="248"/>
        <end position="267"/>
    </location>
</feature>
<feature type="region of interest" description="Disordered" evidence="4">
    <location>
        <begin position="825"/>
        <end position="861"/>
    </location>
</feature>
<dbReference type="EMBL" id="OE000442">
    <property type="protein sequence ID" value="CAD7453845.1"/>
    <property type="molecule type" value="Genomic_DNA"/>
</dbReference>
<feature type="DNA-binding region" description="H-T-H motif" evidence="3">
    <location>
        <begin position="442"/>
        <end position="462"/>
    </location>
</feature>
<proteinExistence type="predicted"/>
<dbReference type="InterPro" id="IPR000210">
    <property type="entry name" value="BTB/POZ_dom"/>
</dbReference>
<feature type="compositionally biased region" description="Basic and acidic residues" evidence="4">
    <location>
        <begin position="825"/>
        <end position="843"/>
    </location>
</feature>
<reference evidence="7" key="1">
    <citation type="submission" date="2020-11" db="EMBL/GenBank/DDBJ databases">
        <authorList>
            <person name="Tran Van P."/>
        </authorList>
    </citation>
    <scope>NUCLEOTIDE SEQUENCE</scope>
</reference>
<keyword evidence="2 3" id="KW-0539">Nucleus</keyword>
<dbReference type="InterPro" id="IPR007889">
    <property type="entry name" value="HTH_Psq"/>
</dbReference>
<evidence type="ECO:0000259" key="5">
    <source>
        <dbReference type="PROSITE" id="PS50097"/>
    </source>
</evidence>
<feature type="compositionally biased region" description="Polar residues" evidence="4">
    <location>
        <begin position="287"/>
        <end position="320"/>
    </location>
</feature>
<feature type="compositionally biased region" description="Polar residues" evidence="4">
    <location>
        <begin position="479"/>
        <end position="502"/>
    </location>
</feature>
<evidence type="ECO:0000256" key="4">
    <source>
        <dbReference type="SAM" id="MobiDB-lite"/>
    </source>
</evidence>
<dbReference type="GO" id="GO:0003677">
    <property type="term" value="F:DNA binding"/>
    <property type="evidence" value="ECO:0007669"/>
    <property type="project" value="UniProtKB-UniRule"/>
</dbReference>
<feature type="domain" description="HTH psq-type" evidence="6">
    <location>
        <begin position="414"/>
        <end position="466"/>
    </location>
</feature>
<feature type="domain" description="BTB" evidence="5">
    <location>
        <begin position="31"/>
        <end position="96"/>
    </location>
</feature>
<keyword evidence="3" id="KW-0238">DNA-binding</keyword>
<feature type="compositionally biased region" description="Pro residues" evidence="4">
    <location>
        <begin position="504"/>
        <end position="513"/>
    </location>
</feature>
<evidence type="ECO:0000256" key="3">
    <source>
        <dbReference type="PROSITE-ProRule" id="PRU00320"/>
    </source>
</evidence>
<dbReference type="GO" id="GO:0005634">
    <property type="term" value="C:nucleus"/>
    <property type="evidence" value="ECO:0007669"/>
    <property type="project" value="UniProtKB-SubCell"/>
</dbReference>
<feature type="region of interest" description="Disordered" evidence="4">
    <location>
        <begin position="694"/>
        <end position="735"/>
    </location>
</feature>
<dbReference type="Pfam" id="PF00651">
    <property type="entry name" value="BTB"/>
    <property type="match status" value="1"/>
</dbReference>
<feature type="compositionally biased region" description="Low complexity" evidence="4">
    <location>
        <begin position="203"/>
        <end position="214"/>
    </location>
</feature>
<accession>A0A7R9FI13</accession>
<dbReference type="Gene3D" id="3.30.710.10">
    <property type="entry name" value="Potassium Channel Kv1.1, Chain A"/>
    <property type="match status" value="1"/>
</dbReference>
<dbReference type="InterPro" id="IPR051095">
    <property type="entry name" value="Dros_DevTransReg"/>
</dbReference>
<dbReference type="SMART" id="SM00225">
    <property type="entry name" value="BTB"/>
    <property type="match status" value="1"/>
</dbReference>
<protein>
    <submittedName>
        <fullName evidence="7">Uncharacterized protein</fullName>
    </submittedName>
</protein>
<dbReference type="SUPFAM" id="SSF54695">
    <property type="entry name" value="POZ domain"/>
    <property type="match status" value="1"/>
</dbReference>
<sequence>MAVQQFCLRWNNHQPNFVSVFTSLLNNESLVDVTLAAEGRHLQAHRVVLSACSTYFQTLFTVNPCQHPIVILKDVKYNDLKTMVDFMYYGEVNVSQEQLPAILKASFTVYCVDSYAQAAYILPTPCFLEPLSPTAEMLKIKGLAEMPEYSSGGSLHMSKSLSVSSDKGELPTTAADNWSSTEMTRRSASPMSPAMRRKRLRKSSTGSGSGSTAERTSEELPSEITLIPSPAMVKPEPLPSMLDGNGRGSDSSHPGSLRNSTQEPSTDSEPREGSQDSVEDDHITMMGHSQDSNVGSMDTSLSDTGPGPSTSMGSQHQQNLASQGIQWTLLEHHGYPRFALSSCQANLSVQASSAFDPSHPLPSRSQYPAHNQIDPIPSCIVAGQYSSTSPCPSSCSSPCTSPLKSAINPAGQQVRRKRSTNPQADENFVRALDAVRFGGIGFCKAARMFGVNNRTLWLEYKKRGYPVTRPSLKSRVKQEISSSTGGANNTNQQMAPSQSNMAPPSQPMGPPPTVVNMSGFLDSRPNEFVHPQSPIPPRHRFQEIMTGNINASQMNPHGVIFNQIPTSKVKIINTGGRKLIIGSREVVDSMLRVIHAVCLDMISINKAALCFQVSCATLWRYMGMLEKERERERYRGYRVYHQGELAPLFRQTESRSVLMALTRRKTQTFKLRKGTMQNFMQAVEDVRAGKYTSSSSLSSKAIKRGRPLIRQPRVKKELDPSQPSPDSEPSSPQLLTVPPMRVERQHSEPTPNLLSVPQPAFLVKQLSHPLPSQSPCWPVHRQLSQPGPSPPTLNVQLVTTSEQPLSRVGSPSMMEQVPVLRIVPDQDHSKTSQLRVRTDEFRRASSSPQASSPREGFEPQRSVHCPVLRPGPALGCNFCWNTIDGHGRILRRKTKYHCPECQTNLCIVPCFQEYHERQTTSTGVRDSSGSLSPNIFKVLPKTSSI</sequence>